<comment type="caution">
    <text evidence="1">The sequence shown here is derived from an EMBL/GenBank/DDBJ whole genome shotgun (WGS) entry which is preliminary data.</text>
</comment>
<accession>A0ABX1R3G9</accession>
<dbReference type="EMBL" id="JAATNW010000007">
    <property type="protein sequence ID" value="NMH60990.1"/>
    <property type="molecule type" value="Genomic_DNA"/>
</dbReference>
<gene>
    <name evidence="1" type="ORF">HCJ96_13220</name>
</gene>
<organism evidence="1 2">
    <name type="scientific">Alteromonas ponticola</name>
    <dbReference type="NCBI Taxonomy" id="2720613"/>
    <lineage>
        <taxon>Bacteria</taxon>
        <taxon>Pseudomonadati</taxon>
        <taxon>Pseudomonadota</taxon>
        <taxon>Gammaproteobacteria</taxon>
        <taxon>Alteromonadales</taxon>
        <taxon>Alteromonadaceae</taxon>
        <taxon>Alteromonas/Salinimonas group</taxon>
        <taxon>Alteromonas</taxon>
    </lineage>
</organism>
<proteinExistence type="predicted"/>
<sequence length="51" mass="5574">MRVQSQASGEAKALNLRTVEDACALTGLSCLAVSRNGHIRAIEYDICRILR</sequence>
<keyword evidence="2" id="KW-1185">Reference proteome</keyword>
<evidence type="ECO:0000313" key="1">
    <source>
        <dbReference type="EMBL" id="NMH60990.1"/>
    </source>
</evidence>
<dbReference type="Proteomes" id="UP000709336">
    <property type="component" value="Unassembled WGS sequence"/>
</dbReference>
<evidence type="ECO:0000313" key="2">
    <source>
        <dbReference type="Proteomes" id="UP000709336"/>
    </source>
</evidence>
<dbReference type="RefSeq" id="WP_169211554.1">
    <property type="nucleotide sequence ID" value="NZ_JAATNW010000007.1"/>
</dbReference>
<name>A0ABX1R3G9_9ALTE</name>
<protein>
    <submittedName>
        <fullName evidence="1">Uncharacterized protein</fullName>
    </submittedName>
</protein>
<reference evidence="1 2" key="1">
    <citation type="submission" date="2020-03" db="EMBL/GenBank/DDBJ databases">
        <title>Alteromonas ponticola sp. nov., isolated from seawater.</title>
        <authorList>
            <person name="Yoon J.-H."/>
            <person name="Kim Y.-O."/>
        </authorList>
    </citation>
    <scope>NUCLEOTIDE SEQUENCE [LARGE SCALE GENOMIC DNA]</scope>
    <source>
        <strain evidence="1 2">MYP5</strain>
    </source>
</reference>